<name>A0ABN2T3C5_9MICO</name>
<accession>A0ABN2T3C5</accession>
<dbReference type="RefSeq" id="WP_344066075.1">
    <property type="nucleotide sequence ID" value="NZ_BAAAOH010000001.1"/>
</dbReference>
<organism evidence="1 2">
    <name type="scientific">Microbacterium pumilum</name>
    <dbReference type="NCBI Taxonomy" id="344165"/>
    <lineage>
        <taxon>Bacteria</taxon>
        <taxon>Bacillati</taxon>
        <taxon>Actinomycetota</taxon>
        <taxon>Actinomycetes</taxon>
        <taxon>Micrococcales</taxon>
        <taxon>Microbacteriaceae</taxon>
        <taxon>Microbacterium</taxon>
    </lineage>
</organism>
<evidence type="ECO:0000313" key="1">
    <source>
        <dbReference type="EMBL" id="GAA1997301.1"/>
    </source>
</evidence>
<reference evidence="1 2" key="1">
    <citation type="journal article" date="2019" name="Int. J. Syst. Evol. Microbiol.">
        <title>The Global Catalogue of Microorganisms (GCM) 10K type strain sequencing project: providing services to taxonomists for standard genome sequencing and annotation.</title>
        <authorList>
            <consortium name="The Broad Institute Genomics Platform"/>
            <consortium name="The Broad Institute Genome Sequencing Center for Infectious Disease"/>
            <person name="Wu L."/>
            <person name="Ma J."/>
        </authorList>
    </citation>
    <scope>NUCLEOTIDE SEQUENCE [LARGE SCALE GENOMIC DNA]</scope>
    <source>
        <strain evidence="1 2">JCM 14902</strain>
    </source>
</reference>
<dbReference type="EMBL" id="BAAAOH010000001">
    <property type="protein sequence ID" value="GAA1997301.1"/>
    <property type="molecule type" value="Genomic_DNA"/>
</dbReference>
<gene>
    <name evidence="1" type="ORF">GCM10009777_37940</name>
</gene>
<sequence>MSTAHELTPRTRAVRAADVRPGHIVMESHEHPAVVVRVERPHNGTRIRLYCRFVWQASTEPTWAMPEDHTLRADDIVQVARNR</sequence>
<dbReference type="Proteomes" id="UP001500326">
    <property type="component" value="Unassembled WGS sequence"/>
</dbReference>
<keyword evidence="2" id="KW-1185">Reference proteome</keyword>
<proteinExistence type="predicted"/>
<comment type="caution">
    <text evidence="1">The sequence shown here is derived from an EMBL/GenBank/DDBJ whole genome shotgun (WGS) entry which is preliminary data.</text>
</comment>
<protein>
    <submittedName>
        <fullName evidence="1">Uncharacterized protein</fullName>
    </submittedName>
</protein>
<evidence type="ECO:0000313" key="2">
    <source>
        <dbReference type="Proteomes" id="UP001500326"/>
    </source>
</evidence>